<dbReference type="GO" id="GO:0006914">
    <property type="term" value="P:autophagy"/>
    <property type="evidence" value="ECO:0007669"/>
    <property type="project" value="UniProtKB-KW"/>
</dbReference>
<keyword evidence="6" id="KW-0029">Amino-acid transport</keyword>
<dbReference type="AlphaFoldDB" id="K1WTN7"/>
<evidence type="ECO:0000256" key="2">
    <source>
        <dbReference type="ARBA" id="ARBA00022448"/>
    </source>
</evidence>
<keyword evidence="2 6" id="KW-0813">Transport</keyword>
<dbReference type="GO" id="GO:0006865">
    <property type="term" value="P:amino acid transport"/>
    <property type="evidence" value="ECO:0007669"/>
    <property type="project" value="UniProtKB-KW"/>
</dbReference>
<keyword evidence="3" id="KW-0812">Transmembrane</keyword>
<evidence type="ECO:0000256" key="4">
    <source>
        <dbReference type="ARBA" id="ARBA00022989"/>
    </source>
</evidence>
<dbReference type="SUPFAM" id="SSF56112">
    <property type="entry name" value="Protein kinase-like (PK-like)"/>
    <property type="match status" value="1"/>
</dbReference>
<evidence type="ECO:0000313" key="8">
    <source>
        <dbReference type="Proteomes" id="UP000006753"/>
    </source>
</evidence>
<keyword evidence="6" id="KW-0072">Autophagy</keyword>
<evidence type="ECO:0000313" key="7">
    <source>
        <dbReference type="EMBL" id="EKD16421.1"/>
    </source>
</evidence>
<dbReference type="PANTHER" id="PTHR23519:SF4">
    <property type="entry name" value="AUTOPHAGY-RELATED PROTEIN"/>
    <property type="match status" value="1"/>
</dbReference>
<dbReference type="OrthoDB" id="5598852at2759"/>
<dbReference type="PANTHER" id="PTHR23519">
    <property type="entry name" value="AUTOPHAGY-RELATED PROTEIN 22"/>
    <property type="match status" value="1"/>
</dbReference>
<evidence type="ECO:0000256" key="6">
    <source>
        <dbReference type="RuleBase" id="RU363073"/>
    </source>
</evidence>
<keyword evidence="4" id="KW-1133">Transmembrane helix</keyword>
<protein>
    <recommendedName>
        <fullName evidence="6">Autophagy-related protein</fullName>
    </recommendedName>
</protein>
<sequence>MEQRLEQMVQDFARFFASAWTNKSAHTLEPPPELPPQPQTKLEDVRQELPRLFQSGYPMVLQHDDLAVNNIHVDDASGCITGKLIFHAHGGIFDWADAKVCPFGVSLANMKIVLGVQTRDKWHFHHNHRLLRELFWKTFYQETGPISDDDRRSIEVARLFGLFQKREVRCVVLWGSSRNLLCCDNGHACWTWLSSRLRNLRPLAAPGSHPRLLDLSTRLNSDSSPDQWLAAMAYVRATHVLYAAFFPRLARYQRHVRKAGEEDLNEGKINQAKLDKIDNNLERNYIKSISTAHLNIRYLLTLVIDLSLLLLTQGNAYANNCAPCLTSSSFFLLVDGFNTTESLIGIIQNNVFQFSFLEITYLGIAEAATSIISTLEFWYIKECFDIKTKHMFIVTNFSACSTRSIFLFPPETFYAYPDLVEYHRTECNSGEYQLFEQQLCGLFFSLHTVRSSRRSHHLVDIEKGSESCRQDVEDRKLIRLGEESSITTEQIVEGVALGELLPEGNGSGDNVEHIGVKFSGKKVD</sequence>
<dbReference type="InterPro" id="IPR024671">
    <property type="entry name" value="Atg22-like"/>
</dbReference>
<dbReference type="Proteomes" id="UP000006753">
    <property type="component" value="Unassembled WGS sequence"/>
</dbReference>
<evidence type="ECO:0000256" key="3">
    <source>
        <dbReference type="ARBA" id="ARBA00022692"/>
    </source>
</evidence>
<keyword evidence="6" id="KW-0926">Vacuole</keyword>
<dbReference type="InParanoid" id="K1WTN7"/>
<comment type="similarity">
    <text evidence="6">Belongs to the ATG22 family.</text>
</comment>
<keyword evidence="5" id="KW-0472">Membrane</keyword>
<comment type="subcellular location">
    <subcellularLocation>
        <location evidence="1">Endomembrane system</location>
        <topology evidence="1">Multi-pass membrane protein</topology>
    </subcellularLocation>
    <subcellularLocation>
        <location evidence="6">Vacuole membrane</location>
        <topology evidence="6">Multi-pass membrane protein</topology>
    </subcellularLocation>
</comment>
<accession>K1WTN7</accession>
<dbReference type="STRING" id="1072389.K1WTN7"/>
<organism evidence="7 8">
    <name type="scientific">Marssonina brunnea f. sp. multigermtubi (strain MB_m1)</name>
    <name type="common">Marssonina leaf spot fungus</name>
    <dbReference type="NCBI Taxonomy" id="1072389"/>
    <lineage>
        <taxon>Eukaryota</taxon>
        <taxon>Fungi</taxon>
        <taxon>Dikarya</taxon>
        <taxon>Ascomycota</taxon>
        <taxon>Pezizomycotina</taxon>
        <taxon>Leotiomycetes</taxon>
        <taxon>Helotiales</taxon>
        <taxon>Drepanopezizaceae</taxon>
        <taxon>Drepanopeziza</taxon>
    </lineage>
</organism>
<keyword evidence="8" id="KW-1185">Reference proteome</keyword>
<gene>
    <name evidence="7" type="ORF">MBM_05715</name>
</gene>
<evidence type="ECO:0000256" key="1">
    <source>
        <dbReference type="ARBA" id="ARBA00004127"/>
    </source>
</evidence>
<proteinExistence type="inferred from homology"/>
<evidence type="ECO:0000256" key="5">
    <source>
        <dbReference type="ARBA" id="ARBA00023136"/>
    </source>
</evidence>
<dbReference type="Pfam" id="PF11700">
    <property type="entry name" value="ATG22"/>
    <property type="match status" value="1"/>
</dbReference>
<dbReference type="InterPro" id="IPR011009">
    <property type="entry name" value="Kinase-like_dom_sf"/>
</dbReference>
<dbReference type="InterPro" id="IPR050495">
    <property type="entry name" value="ATG22/LtaA_families"/>
</dbReference>
<name>K1WTN7_MARBU</name>
<comment type="function">
    <text evidence="6">Vacuolar effluxer which mediate the efflux of amino acids resulting from autophagic degradation. The release of autophagic amino acids allows the maintenance of protein synthesis and viability during nitrogen starvation.</text>
</comment>
<dbReference type="KEGG" id="mbe:MBM_05715"/>
<dbReference type="GO" id="GO:0012505">
    <property type="term" value="C:endomembrane system"/>
    <property type="evidence" value="ECO:0007669"/>
    <property type="project" value="UniProtKB-SubCell"/>
</dbReference>
<dbReference type="GO" id="GO:0005774">
    <property type="term" value="C:vacuolar membrane"/>
    <property type="evidence" value="ECO:0007669"/>
    <property type="project" value="UniProtKB-SubCell"/>
</dbReference>
<dbReference type="HOGENOM" id="CLU_519784_0_0_1"/>
<dbReference type="eggNOG" id="ENOG502S0H8">
    <property type="taxonomic scope" value="Eukaryota"/>
</dbReference>
<dbReference type="EMBL" id="JH921439">
    <property type="protein sequence ID" value="EKD16421.1"/>
    <property type="molecule type" value="Genomic_DNA"/>
</dbReference>
<reference evidence="7 8" key="1">
    <citation type="journal article" date="2012" name="BMC Genomics">
        <title>Sequencing the genome of Marssonina brunnea reveals fungus-poplar co-evolution.</title>
        <authorList>
            <person name="Zhu S."/>
            <person name="Cao Y.-Z."/>
            <person name="Jiang C."/>
            <person name="Tan B.-Y."/>
            <person name="Wang Z."/>
            <person name="Feng S."/>
            <person name="Zhang L."/>
            <person name="Su X.-H."/>
            <person name="Brejova B."/>
            <person name="Vinar T."/>
            <person name="Xu M."/>
            <person name="Wang M.-X."/>
            <person name="Zhang S.-G."/>
            <person name="Huang M.-R."/>
            <person name="Wu R."/>
            <person name="Zhou Y."/>
        </authorList>
    </citation>
    <scope>NUCLEOTIDE SEQUENCE [LARGE SCALE GENOMIC DNA]</scope>
    <source>
        <strain evidence="7 8">MB_m1</strain>
    </source>
</reference>